<proteinExistence type="predicted"/>
<reference evidence="2" key="1">
    <citation type="submission" date="2018-11" db="EMBL/GenBank/DDBJ databases">
        <authorList>
            <consortium name="Pathogen Informatics"/>
        </authorList>
    </citation>
    <scope>NUCLEOTIDE SEQUENCE</scope>
</reference>
<name>A0A448WFP2_9PLAT</name>
<dbReference type="Proteomes" id="UP000784294">
    <property type="component" value="Unassembled WGS sequence"/>
</dbReference>
<evidence type="ECO:0000313" key="2">
    <source>
        <dbReference type="EMBL" id="VEL10569.1"/>
    </source>
</evidence>
<feature type="region of interest" description="Disordered" evidence="1">
    <location>
        <begin position="360"/>
        <end position="439"/>
    </location>
</feature>
<feature type="compositionally biased region" description="Low complexity" evidence="1">
    <location>
        <begin position="239"/>
        <end position="250"/>
    </location>
</feature>
<comment type="caution">
    <text evidence="2">The sequence shown here is derived from an EMBL/GenBank/DDBJ whole genome shotgun (WGS) entry which is preliminary data.</text>
</comment>
<feature type="region of interest" description="Disordered" evidence="1">
    <location>
        <begin position="213"/>
        <end position="271"/>
    </location>
</feature>
<sequence>MDYMERNHLTPSKPVPGQLIRLRELADPTWWRSLTLPRNSDARLLSRQDGFRVDELQRTSGSDSLGQSGEPMRIGSMPSDGGHVIQMAPSAMSQSISSISAQPAQSPVYHHPLTANPSLPAPHAYSSHPQLKTTPSLGGAHSQTTAYSVAAGCSPNHTNGAGQTRQPSCSGEQSSVEVTPAYMTSVNRLSRQLMNTNMTPPDAALVVATASTGASASSTSRPDVWSRQAESWQTGHAVRSTSKRTASSTTQGRSRRFHLRGTGRCGDGGVDEITTPGHVRRQMSLDHSAFSSEISSEMRQSPSLAYEVPHSGPHSSEIGASVDCNSPIGIGPNRVCSKSVSRGSPGSDERLDIHRLLLPEAPGAEDRQRSEYSPPQTGARGSATSSPRHRRLVRLHSGQQQATMTTSHGGEERIRQYYSGKPLESTDRTVFGDFTSSRP</sequence>
<feature type="compositionally biased region" description="Low complexity" evidence="1">
    <location>
        <begin position="97"/>
        <end position="106"/>
    </location>
</feature>
<gene>
    <name evidence="2" type="ORF">PXEA_LOCUS4009</name>
</gene>
<evidence type="ECO:0000256" key="1">
    <source>
        <dbReference type="SAM" id="MobiDB-lite"/>
    </source>
</evidence>
<organism evidence="2 3">
    <name type="scientific">Protopolystoma xenopodis</name>
    <dbReference type="NCBI Taxonomy" id="117903"/>
    <lineage>
        <taxon>Eukaryota</taxon>
        <taxon>Metazoa</taxon>
        <taxon>Spiralia</taxon>
        <taxon>Lophotrochozoa</taxon>
        <taxon>Platyhelminthes</taxon>
        <taxon>Monogenea</taxon>
        <taxon>Polyopisthocotylea</taxon>
        <taxon>Polystomatidea</taxon>
        <taxon>Polystomatidae</taxon>
        <taxon>Protopolystoma</taxon>
    </lineage>
</organism>
<dbReference type="EMBL" id="CAAALY010009378">
    <property type="protein sequence ID" value="VEL10569.1"/>
    <property type="molecule type" value="Genomic_DNA"/>
</dbReference>
<protein>
    <submittedName>
        <fullName evidence="2">Uncharacterized protein</fullName>
    </submittedName>
</protein>
<feature type="region of interest" description="Disordered" evidence="1">
    <location>
        <begin position="290"/>
        <end position="325"/>
    </location>
</feature>
<accession>A0A448WFP2</accession>
<evidence type="ECO:0000313" key="3">
    <source>
        <dbReference type="Proteomes" id="UP000784294"/>
    </source>
</evidence>
<feature type="region of interest" description="Disordered" evidence="1">
    <location>
        <begin position="157"/>
        <end position="176"/>
    </location>
</feature>
<feature type="compositionally biased region" description="Polar residues" evidence="1">
    <location>
        <begin position="127"/>
        <end position="142"/>
    </location>
</feature>
<feature type="compositionally biased region" description="Polar residues" evidence="1">
    <location>
        <begin position="290"/>
        <end position="303"/>
    </location>
</feature>
<keyword evidence="3" id="KW-1185">Reference proteome</keyword>
<feature type="region of interest" description="Disordered" evidence="1">
    <location>
        <begin position="97"/>
        <end position="142"/>
    </location>
</feature>
<feature type="compositionally biased region" description="Polar residues" evidence="1">
    <location>
        <begin position="397"/>
        <end position="408"/>
    </location>
</feature>
<dbReference type="AlphaFoldDB" id="A0A448WFP2"/>